<dbReference type="InterPro" id="IPR029021">
    <property type="entry name" value="Prot-tyrosine_phosphatase-like"/>
</dbReference>
<dbReference type="InterPro" id="IPR016278">
    <property type="entry name" value="DUSP12"/>
</dbReference>
<dbReference type="PANTHER" id="PTHR45848">
    <property type="entry name" value="DUAL SPECIFICITY PROTEIN PHOSPHATASE 12 FAMILY MEMBER"/>
    <property type="match status" value="1"/>
</dbReference>
<organism evidence="8 9">
    <name type="scientific">Stentor coeruleus</name>
    <dbReference type="NCBI Taxonomy" id="5963"/>
    <lineage>
        <taxon>Eukaryota</taxon>
        <taxon>Sar</taxon>
        <taxon>Alveolata</taxon>
        <taxon>Ciliophora</taxon>
        <taxon>Postciliodesmatophora</taxon>
        <taxon>Heterotrichea</taxon>
        <taxon>Heterotrichida</taxon>
        <taxon>Stentoridae</taxon>
        <taxon>Stentor</taxon>
    </lineage>
</organism>
<feature type="domain" description="Tyrosine-protein phosphatase" evidence="6">
    <location>
        <begin position="3"/>
        <end position="143"/>
    </location>
</feature>
<evidence type="ECO:0000313" key="8">
    <source>
        <dbReference type="EMBL" id="OMJ76660.1"/>
    </source>
</evidence>
<dbReference type="PROSITE" id="PS50054">
    <property type="entry name" value="TYR_PHOSPHATASE_DUAL"/>
    <property type="match status" value="1"/>
</dbReference>
<evidence type="ECO:0000256" key="5">
    <source>
        <dbReference type="PIRSR" id="PIRSR000941-50"/>
    </source>
</evidence>
<dbReference type="PIRSF" id="PIRSF000941">
    <property type="entry name" value="DUSP12"/>
    <property type="match status" value="1"/>
</dbReference>
<dbReference type="GO" id="GO:0004725">
    <property type="term" value="F:protein tyrosine phosphatase activity"/>
    <property type="evidence" value="ECO:0007669"/>
    <property type="project" value="UniProtKB-EC"/>
</dbReference>
<dbReference type="InterPro" id="IPR000340">
    <property type="entry name" value="Dual-sp_phosphatase_cat-dom"/>
</dbReference>
<dbReference type="SUPFAM" id="SSF52799">
    <property type="entry name" value="(Phosphotyrosine protein) phosphatases II"/>
    <property type="match status" value="1"/>
</dbReference>
<dbReference type="EMBL" id="MPUH01000619">
    <property type="protein sequence ID" value="OMJ76660.1"/>
    <property type="molecule type" value="Genomic_DNA"/>
</dbReference>
<dbReference type="CDD" id="cd14498">
    <property type="entry name" value="DSP"/>
    <property type="match status" value="1"/>
</dbReference>
<feature type="active site" description="Phosphocysteine intermediate" evidence="5">
    <location>
        <position position="87"/>
    </location>
</feature>
<accession>A0A1R2BIQ9</accession>
<dbReference type="InterPro" id="IPR000387">
    <property type="entry name" value="Tyr_Pase_dom"/>
</dbReference>
<gene>
    <name evidence="8" type="ORF">SteCoe_23933</name>
</gene>
<evidence type="ECO:0000256" key="4">
    <source>
        <dbReference type="ARBA" id="ARBA00022912"/>
    </source>
</evidence>
<evidence type="ECO:0000259" key="7">
    <source>
        <dbReference type="PROSITE" id="PS50056"/>
    </source>
</evidence>
<evidence type="ECO:0000256" key="3">
    <source>
        <dbReference type="ARBA" id="ARBA00022801"/>
    </source>
</evidence>
<evidence type="ECO:0000256" key="2">
    <source>
        <dbReference type="ARBA" id="ARBA00013064"/>
    </source>
</evidence>
<dbReference type="SMART" id="SM00195">
    <property type="entry name" value="DSPc"/>
    <property type="match status" value="1"/>
</dbReference>
<evidence type="ECO:0000313" key="9">
    <source>
        <dbReference type="Proteomes" id="UP000187209"/>
    </source>
</evidence>
<keyword evidence="4" id="KW-0904">Protein phosphatase</keyword>
<dbReference type="Gene3D" id="3.90.190.10">
    <property type="entry name" value="Protein tyrosine phosphatase superfamily"/>
    <property type="match status" value="1"/>
</dbReference>
<proteinExistence type="inferred from homology"/>
<keyword evidence="9" id="KW-1185">Reference proteome</keyword>
<dbReference type="PANTHER" id="PTHR45848:SF4">
    <property type="entry name" value="DUAL SPECIFICITY PROTEIN PHOSPHATASE 12"/>
    <property type="match status" value="1"/>
</dbReference>
<dbReference type="Pfam" id="PF00782">
    <property type="entry name" value="DSPc"/>
    <property type="match status" value="1"/>
</dbReference>
<dbReference type="PROSITE" id="PS50056">
    <property type="entry name" value="TYR_PHOSPHATASE_2"/>
    <property type="match status" value="1"/>
</dbReference>
<name>A0A1R2BIQ9_9CILI</name>
<dbReference type="OrthoDB" id="295580at2759"/>
<sequence>MAECDEIVTGLYLGNYNAACDKNLLDHLGITHILTVASDLKPKFPDSFTYKRIRALDMPSENLYGSFQEAIEFITQGLSQGHVLVHCLYGVSRSSTIVVAYLMQTMNIKLDEALALTVSKRPCADPNSGFSRQLRKFESDLFSTSLPYSCRNCRSELFTVEDLEEHTSQNSKKFNKKKSYSDEICTSIFVTKMDWMGPCDQNSGKIECQYCLSKLGDYNWAGRQCSCGKFVTPAFQIHRSAVDGYTKFDNYVSRPKNLV</sequence>
<evidence type="ECO:0000259" key="6">
    <source>
        <dbReference type="PROSITE" id="PS50054"/>
    </source>
</evidence>
<protein>
    <recommendedName>
        <fullName evidence="2">protein-tyrosine-phosphatase</fullName>
        <ecNumber evidence="2">3.1.3.48</ecNumber>
    </recommendedName>
</protein>
<comment type="caution">
    <text evidence="8">The sequence shown here is derived from an EMBL/GenBank/DDBJ whole genome shotgun (WGS) entry which is preliminary data.</text>
</comment>
<evidence type="ECO:0000256" key="1">
    <source>
        <dbReference type="ARBA" id="ARBA00008601"/>
    </source>
</evidence>
<reference evidence="8 9" key="1">
    <citation type="submission" date="2016-11" db="EMBL/GenBank/DDBJ databases">
        <title>The macronuclear genome of Stentor coeruleus: a giant cell with tiny introns.</title>
        <authorList>
            <person name="Slabodnick M."/>
            <person name="Ruby J.G."/>
            <person name="Reiff S.B."/>
            <person name="Swart E.C."/>
            <person name="Gosai S."/>
            <person name="Prabakaran S."/>
            <person name="Witkowska E."/>
            <person name="Larue G.E."/>
            <person name="Fisher S."/>
            <person name="Freeman R.M."/>
            <person name="Gunawardena J."/>
            <person name="Chu W."/>
            <person name="Stover N.A."/>
            <person name="Gregory B.D."/>
            <person name="Nowacki M."/>
            <person name="Derisi J."/>
            <person name="Roy S.W."/>
            <person name="Marshall W.F."/>
            <person name="Sood P."/>
        </authorList>
    </citation>
    <scope>NUCLEOTIDE SEQUENCE [LARGE SCALE GENOMIC DNA]</scope>
    <source>
        <strain evidence="8">WM001</strain>
    </source>
</reference>
<dbReference type="PROSITE" id="PS00383">
    <property type="entry name" value="TYR_PHOSPHATASE_1"/>
    <property type="match status" value="1"/>
</dbReference>
<dbReference type="Proteomes" id="UP000187209">
    <property type="component" value="Unassembled WGS sequence"/>
</dbReference>
<dbReference type="InterPro" id="IPR020422">
    <property type="entry name" value="TYR_PHOSPHATASE_DUAL_dom"/>
</dbReference>
<dbReference type="EC" id="3.1.3.48" evidence="2"/>
<keyword evidence="3" id="KW-0378">Hydrolase</keyword>
<feature type="domain" description="Tyrosine specific protein phosphatases" evidence="7">
    <location>
        <begin position="65"/>
        <end position="122"/>
    </location>
</feature>
<comment type="similarity">
    <text evidence="1">Belongs to the protein-tyrosine phosphatase family. Non-receptor class dual specificity subfamily.</text>
</comment>
<dbReference type="InterPro" id="IPR016130">
    <property type="entry name" value="Tyr_Pase_AS"/>
</dbReference>
<dbReference type="AlphaFoldDB" id="A0A1R2BIQ9"/>
<dbReference type="GO" id="GO:0008138">
    <property type="term" value="F:protein tyrosine/serine/threonine phosphatase activity"/>
    <property type="evidence" value="ECO:0007669"/>
    <property type="project" value="InterPro"/>
</dbReference>